<evidence type="ECO:0000256" key="1">
    <source>
        <dbReference type="SAM" id="MobiDB-lite"/>
    </source>
</evidence>
<keyword evidence="3" id="KW-1185">Reference proteome</keyword>
<name>A0A4C1SWC9_EUMVA</name>
<dbReference type="Proteomes" id="UP000299102">
    <property type="component" value="Unassembled WGS sequence"/>
</dbReference>
<feature type="region of interest" description="Disordered" evidence="1">
    <location>
        <begin position="96"/>
        <end position="124"/>
    </location>
</feature>
<dbReference type="AlphaFoldDB" id="A0A4C1SWC9"/>
<feature type="compositionally biased region" description="Polar residues" evidence="1">
    <location>
        <begin position="99"/>
        <end position="109"/>
    </location>
</feature>
<evidence type="ECO:0000313" key="2">
    <source>
        <dbReference type="EMBL" id="GBP05617.1"/>
    </source>
</evidence>
<accession>A0A4C1SWC9</accession>
<proteinExistence type="predicted"/>
<comment type="caution">
    <text evidence="2">The sequence shown here is derived from an EMBL/GenBank/DDBJ whole genome shotgun (WGS) entry which is preliminary data.</text>
</comment>
<evidence type="ECO:0000313" key="3">
    <source>
        <dbReference type="Proteomes" id="UP000299102"/>
    </source>
</evidence>
<feature type="compositionally biased region" description="Basic and acidic residues" evidence="1">
    <location>
        <begin position="110"/>
        <end position="124"/>
    </location>
</feature>
<protein>
    <submittedName>
        <fullName evidence="2">Uncharacterized protein</fullName>
    </submittedName>
</protein>
<gene>
    <name evidence="2" type="ORF">EVAR_3083_1</name>
</gene>
<organism evidence="2 3">
    <name type="scientific">Eumeta variegata</name>
    <name type="common">Bagworm moth</name>
    <name type="synonym">Eumeta japonica</name>
    <dbReference type="NCBI Taxonomy" id="151549"/>
    <lineage>
        <taxon>Eukaryota</taxon>
        <taxon>Metazoa</taxon>
        <taxon>Ecdysozoa</taxon>
        <taxon>Arthropoda</taxon>
        <taxon>Hexapoda</taxon>
        <taxon>Insecta</taxon>
        <taxon>Pterygota</taxon>
        <taxon>Neoptera</taxon>
        <taxon>Endopterygota</taxon>
        <taxon>Lepidoptera</taxon>
        <taxon>Glossata</taxon>
        <taxon>Ditrysia</taxon>
        <taxon>Tineoidea</taxon>
        <taxon>Psychidae</taxon>
        <taxon>Oiketicinae</taxon>
        <taxon>Eumeta</taxon>
    </lineage>
</organism>
<reference evidence="2 3" key="1">
    <citation type="journal article" date="2019" name="Commun. Biol.">
        <title>The bagworm genome reveals a unique fibroin gene that provides high tensile strength.</title>
        <authorList>
            <person name="Kono N."/>
            <person name="Nakamura H."/>
            <person name="Ohtoshi R."/>
            <person name="Tomita M."/>
            <person name="Numata K."/>
            <person name="Arakawa K."/>
        </authorList>
    </citation>
    <scope>NUCLEOTIDE SEQUENCE [LARGE SCALE GENOMIC DNA]</scope>
</reference>
<sequence>MVIYATSSYKDELRPRGPFIKTSLNGPFTSCPGWSIHGWISTKLILCALELFALWTKFGDIEMCVSRNSLYSRGALDSTAAQVIQANSRHCRRVKGRRNITSSPSTSATDVEKETEYVERWGGE</sequence>
<dbReference type="EMBL" id="BGZK01000018">
    <property type="protein sequence ID" value="GBP05617.1"/>
    <property type="molecule type" value="Genomic_DNA"/>
</dbReference>